<dbReference type="PANTHER" id="PTHR43133">
    <property type="entry name" value="RNA POLYMERASE ECF-TYPE SIGMA FACTO"/>
    <property type="match status" value="1"/>
</dbReference>
<dbReference type="Pfam" id="PF08281">
    <property type="entry name" value="Sigma70_r4_2"/>
    <property type="match status" value="1"/>
</dbReference>
<keyword evidence="2" id="KW-0805">Transcription regulation</keyword>
<dbReference type="Pfam" id="PF04542">
    <property type="entry name" value="Sigma70_r2"/>
    <property type="match status" value="1"/>
</dbReference>
<dbReference type="InterPro" id="IPR013324">
    <property type="entry name" value="RNA_pol_sigma_r3/r4-like"/>
</dbReference>
<dbReference type="InterPro" id="IPR036388">
    <property type="entry name" value="WH-like_DNA-bd_sf"/>
</dbReference>
<dbReference type="GO" id="GO:0016987">
    <property type="term" value="F:sigma factor activity"/>
    <property type="evidence" value="ECO:0007669"/>
    <property type="project" value="UniProtKB-KW"/>
</dbReference>
<evidence type="ECO:0000259" key="6">
    <source>
        <dbReference type="Pfam" id="PF04542"/>
    </source>
</evidence>
<evidence type="ECO:0000256" key="1">
    <source>
        <dbReference type="ARBA" id="ARBA00010641"/>
    </source>
</evidence>
<dbReference type="AlphaFoldDB" id="A0A411HPP8"/>
<dbReference type="InterPro" id="IPR013249">
    <property type="entry name" value="RNA_pol_sigma70_r4_t2"/>
</dbReference>
<dbReference type="Gene3D" id="1.10.1740.10">
    <property type="match status" value="1"/>
</dbReference>
<evidence type="ECO:0000256" key="4">
    <source>
        <dbReference type="ARBA" id="ARBA00023125"/>
    </source>
</evidence>
<protein>
    <submittedName>
        <fullName evidence="8">Sigma-70 family RNA polymerase sigma factor</fullName>
    </submittedName>
</protein>
<dbReference type="GO" id="GO:0006352">
    <property type="term" value="P:DNA-templated transcription initiation"/>
    <property type="evidence" value="ECO:0007669"/>
    <property type="project" value="InterPro"/>
</dbReference>
<keyword evidence="5" id="KW-0804">Transcription</keyword>
<evidence type="ECO:0000313" key="9">
    <source>
        <dbReference type="Proteomes" id="UP000291562"/>
    </source>
</evidence>
<dbReference type="InterPro" id="IPR014284">
    <property type="entry name" value="RNA_pol_sigma-70_dom"/>
</dbReference>
<proteinExistence type="inferred from homology"/>
<dbReference type="InterPro" id="IPR007627">
    <property type="entry name" value="RNA_pol_sigma70_r2"/>
</dbReference>
<keyword evidence="3" id="KW-0731">Sigma factor</keyword>
<dbReference type="KEGG" id="xbc:ELE36_19830"/>
<feature type="domain" description="RNA polymerase sigma factor 70 region 4 type 2" evidence="7">
    <location>
        <begin position="168"/>
        <end position="220"/>
    </location>
</feature>
<accession>A0A411HPP8</accession>
<keyword evidence="4" id="KW-0238">DNA-binding</keyword>
<evidence type="ECO:0000313" key="8">
    <source>
        <dbReference type="EMBL" id="QBB72436.1"/>
    </source>
</evidence>
<name>A0A411HPP8_9GAMM</name>
<comment type="similarity">
    <text evidence="1">Belongs to the sigma-70 factor family. ECF subfamily.</text>
</comment>
<dbReference type="Gene3D" id="1.10.10.10">
    <property type="entry name" value="Winged helix-like DNA-binding domain superfamily/Winged helix DNA-binding domain"/>
    <property type="match status" value="1"/>
</dbReference>
<keyword evidence="9" id="KW-1185">Reference proteome</keyword>
<dbReference type="InterPro" id="IPR013325">
    <property type="entry name" value="RNA_pol_sigma_r2"/>
</dbReference>
<organism evidence="8 9">
    <name type="scientific">Pseudolysobacter antarcticus</name>
    <dbReference type="NCBI Taxonomy" id="2511995"/>
    <lineage>
        <taxon>Bacteria</taxon>
        <taxon>Pseudomonadati</taxon>
        <taxon>Pseudomonadota</taxon>
        <taxon>Gammaproteobacteria</taxon>
        <taxon>Lysobacterales</taxon>
        <taxon>Rhodanobacteraceae</taxon>
        <taxon>Pseudolysobacter</taxon>
    </lineage>
</organism>
<dbReference type="NCBIfam" id="TIGR02937">
    <property type="entry name" value="sigma70-ECF"/>
    <property type="match status" value="1"/>
</dbReference>
<dbReference type="InterPro" id="IPR039425">
    <property type="entry name" value="RNA_pol_sigma-70-like"/>
</dbReference>
<feature type="domain" description="RNA polymerase sigma-70 region 2" evidence="6">
    <location>
        <begin position="65"/>
        <end position="138"/>
    </location>
</feature>
<dbReference type="SUPFAM" id="SSF88659">
    <property type="entry name" value="Sigma3 and sigma4 domains of RNA polymerase sigma factors"/>
    <property type="match status" value="1"/>
</dbReference>
<sequence>MNSFGRLCEEFPPAKMSGSAPLSPPRTSRSNIVRLSAVMPSPSNEPTQMLIVKVRQGDARARETLVSRFLDPLRKWAHGRLPAQARGLGDTEDLVQITVMRALTRIEQFRNEGKGSFLAYLRQILMNELRDEIRRGNRHPQSVDIDEDLVDKNLTSPVELVLGQDCLRRYESTLATLNRRQQSVVVMRIEFCMSYAEIAAAVGETADGVRMMIARAMVKLAAGLEEFDDNRSVVPCARKHG</sequence>
<gene>
    <name evidence="8" type="ORF">ELE36_19830</name>
</gene>
<dbReference type="GO" id="GO:0003677">
    <property type="term" value="F:DNA binding"/>
    <property type="evidence" value="ECO:0007669"/>
    <property type="project" value="UniProtKB-KW"/>
</dbReference>
<dbReference type="Proteomes" id="UP000291562">
    <property type="component" value="Chromosome"/>
</dbReference>
<evidence type="ECO:0000259" key="7">
    <source>
        <dbReference type="Pfam" id="PF08281"/>
    </source>
</evidence>
<dbReference type="EMBL" id="CP035704">
    <property type="protein sequence ID" value="QBB72436.1"/>
    <property type="molecule type" value="Genomic_DNA"/>
</dbReference>
<evidence type="ECO:0000256" key="2">
    <source>
        <dbReference type="ARBA" id="ARBA00023015"/>
    </source>
</evidence>
<evidence type="ECO:0000256" key="5">
    <source>
        <dbReference type="ARBA" id="ARBA00023163"/>
    </source>
</evidence>
<evidence type="ECO:0000256" key="3">
    <source>
        <dbReference type="ARBA" id="ARBA00023082"/>
    </source>
</evidence>
<dbReference type="OrthoDB" id="8611574at2"/>
<dbReference type="PANTHER" id="PTHR43133:SF8">
    <property type="entry name" value="RNA POLYMERASE SIGMA FACTOR HI_1459-RELATED"/>
    <property type="match status" value="1"/>
</dbReference>
<reference evidence="8 9" key="1">
    <citation type="submission" date="2019-01" db="EMBL/GenBank/DDBJ databases">
        <title>Pseudolysobacter antarctica gen. nov., sp. nov., isolated from Fildes Peninsula, Antarctica.</title>
        <authorList>
            <person name="Wei Z."/>
            <person name="Peng F."/>
        </authorList>
    </citation>
    <scope>NUCLEOTIDE SEQUENCE [LARGE SCALE GENOMIC DNA]</scope>
    <source>
        <strain evidence="8 9">AQ6-296</strain>
    </source>
</reference>
<dbReference type="SUPFAM" id="SSF88946">
    <property type="entry name" value="Sigma2 domain of RNA polymerase sigma factors"/>
    <property type="match status" value="1"/>
</dbReference>
<dbReference type="RefSeq" id="WP_129836390.1">
    <property type="nucleotide sequence ID" value="NZ_CP035704.1"/>
</dbReference>